<evidence type="ECO:0000259" key="1">
    <source>
        <dbReference type="Pfam" id="PF13358"/>
    </source>
</evidence>
<reference evidence="2 3" key="1">
    <citation type="submission" date="2023-09" db="EMBL/GenBank/DDBJ databases">
        <authorList>
            <person name="Golyshina O.V."/>
            <person name="Lunev E.A."/>
            <person name="Bargiela R."/>
            <person name="Gaines M.C."/>
            <person name="Daum B."/>
            <person name="Bale N.J."/>
            <person name="Koenen M."/>
            <person name="Sinninghe Damst J.S."/>
            <person name="Yakimov M."/>
            <person name="Golyshin P.N."/>
        </authorList>
    </citation>
    <scope>NUCLEOTIDE SEQUENCE [LARGE SCALE GENOMIC DNA]</scope>
    <source>
        <strain evidence="2 3">M1</strain>
    </source>
</reference>
<accession>A0AAX4NHN8</accession>
<dbReference type="AlphaFoldDB" id="A0AAX4NHN8"/>
<evidence type="ECO:0000313" key="2">
    <source>
        <dbReference type="EMBL" id="WYY01051.1"/>
    </source>
</evidence>
<protein>
    <submittedName>
        <fullName evidence="2">Transposase</fullName>
    </submittedName>
</protein>
<dbReference type="InterPro" id="IPR038717">
    <property type="entry name" value="Tc1-like_DDE_dom"/>
</dbReference>
<dbReference type="EMBL" id="CP133772">
    <property type="protein sequence ID" value="WYY01051.1"/>
    <property type="molecule type" value="Genomic_DNA"/>
</dbReference>
<dbReference type="InterPro" id="IPR036397">
    <property type="entry name" value="RNaseH_sf"/>
</dbReference>
<dbReference type="Pfam" id="PF13358">
    <property type="entry name" value="DDE_3"/>
    <property type="match status" value="1"/>
</dbReference>
<keyword evidence="3" id="KW-1185">Reference proteome</keyword>
<sequence length="136" mass="15952">MTAYRHLDFIINKGDLNSDDIISILNKLVSEIHGFLYIFLDNIMKHKSKRVKEYPGDHNKRLIARKISLYSPELNPDEFVWNGLKYQDLKNFCPVGMEALKARVSKTLDRMKSEPQRIRQIIRGKILPLDLIIRKS</sequence>
<dbReference type="Proteomes" id="UP001451606">
    <property type="component" value="Chromosome"/>
</dbReference>
<evidence type="ECO:0000313" key="3">
    <source>
        <dbReference type="Proteomes" id="UP001451606"/>
    </source>
</evidence>
<feature type="domain" description="Tc1-like transposase DDE" evidence="1">
    <location>
        <begin position="7"/>
        <end position="89"/>
    </location>
</feature>
<dbReference type="KEGG" id="omr:OXIME_001647"/>
<dbReference type="Gene3D" id="3.30.420.10">
    <property type="entry name" value="Ribonuclease H-like superfamily/Ribonuclease H"/>
    <property type="match status" value="1"/>
</dbReference>
<dbReference type="GO" id="GO:0003676">
    <property type="term" value="F:nucleic acid binding"/>
    <property type="evidence" value="ECO:0007669"/>
    <property type="project" value="InterPro"/>
</dbReference>
<gene>
    <name evidence="2" type="ORF">OXIME_001647</name>
</gene>
<name>A0AAX4NHN8_9ARCH</name>
<proteinExistence type="predicted"/>
<organism evidence="2 3">
    <name type="scientific">Oxyplasma meridianum</name>
    <dbReference type="NCBI Taxonomy" id="3073602"/>
    <lineage>
        <taxon>Archaea</taxon>
        <taxon>Methanobacteriati</taxon>
        <taxon>Thermoplasmatota</taxon>
        <taxon>Thermoplasmata</taxon>
        <taxon>Thermoplasmatales</taxon>
        <taxon>Thermoplasmataceae</taxon>
        <taxon>Oxyplasma</taxon>
    </lineage>
</organism>